<evidence type="ECO:0000313" key="6">
    <source>
        <dbReference type="EMBL" id="AJQ45390.1"/>
    </source>
</evidence>
<dbReference type="PRINTS" id="PR00471">
    <property type="entry name" value="ACETATEKNASE"/>
</dbReference>
<dbReference type="RefSeq" id="WP_208894801.1">
    <property type="nucleotide sequence ID" value="NZ_CP009770.1"/>
</dbReference>
<keyword evidence="2" id="KW-0547">Nucleotide-binding</keyword>
<dbReference type="Proteomes" id="UP000032261">
    <property type="component" value="Chromosome"/>
</dbReference>
<dbReference type="SUPFAM" id="SSF53067">
    <property type="entry name" value="Actin-like ATPase domain"/>
    <property type="match status" value="2"/>
</dbReference>
<keyword evidence="1 5" id="KW-0808">Transferase</keyword>
<dbReference type="PANTHER" id="PTHR21060:SF15">
    <property type="entry name" value="ACETATE KINASE-RELATED"/>
    <property type="match status" value="1"/>
</dbReference>
<dbReference type="HOGENOM" id="CLU_020352_0_0_14"/>
<reference evidence="6 7" key="1">
    <citation type="journal article" date="2015" name="Genome Announc.">
        <title>Genome Sequence of Ureaplasma diversum Strain ATCC 49782.</title>
        <authorList>
            <person name="Marques L.M."/>
            <person name="Guimaraes A.M."/>
            <person name="Martins H.B."/>
            <person name="Rezende I.S."/>
            <person name="Barbosa M.S."/>
            <person name="Campos G.B."/>
            <person name="do Nascimento N.C."/>
            <person name="Dos Santos A.P."/>
            <person name="Amorim A.T."/>
            <person name="Santos V.M."/>
            <person name="Messick J.B."/>
            <person name="Timenetsky J."/>
        </authorList>
    </citation>
    <scope>NUCLEOTIDE SEQUENCE [LARGE SCALE GENOMIC DNA]</scope>
    <source>
        <strain evidence="6 7">ATCC 49782</strain>
    </source>
</reference>
<dbReference type="GO" id="GO:0006083">
    <property type="term" value="P:acetate metabolic process"/>
    <property type="evidence" value="ECO:0007669"/>
    <property type="project" value="TreeGrafter"/>
</dbReference>
<evidence type="ECO:0000256" key="1">
    <source>
        <dbReference type="ARBA" id="ARBA00022679"/>
    </source>
</evidence>
<evidence type="ECO:0008006" key="8">
    <source>
        <dbReference type="Google" id="ProtNLM"/>
    </source>
</evidence>
<name>A0A0C5S1Z9_9BACT</name>
<dbReference type="EMBL" id="CP009770">
    <property type="protein sequence ID" value="AJQ45390.1"/>
    <property type="molecule type" value="Genomic_DNA"/>
</dbReference>
<evidence type="ECO:0000256" key="4">
    <source>
        <dbReference type="ARBA" id="ARBA00022840"/>
    </source>
</evidence>
<evidence type="ECO:0000256" key="2">
    <source>
        <dbReference type="ARBA" id="ARBA00022741"/>
    </source>
</evidence>
<dbReference type="GO" id="GO:0005524">
    <property type="term" value="F:ATP binding"/>
    <property type="evidence" value="ECO:0007669"/>
    <property type="project" value="UniProtKB-KW"/>
</dbReference>
<evidence type="ECO:0000313" key="7">
    <source>
        <dbReference type="Proteomes" id="UP000032261"/>
    </source>
</evidence>
<dbReference type="STRING" id="42094.JM47_02240"/>
<proteinExistence type="inferred from homology"/>
<dbReference type="Pfam" id="PF00871">
    <property type="entry name" value="Acetate_kinase"/>
    <property type="match status" value="1"/>
</dbReference>
<dbReference type="InterPro" id="IPR043129">
    <property type="entry name" value="ATPase_NBD"/>
</dbReference>
<accession>A0A0C5S1Z9</accession>
<comment type="similarity">
    <text evidence="5">Belongs to the acetokinase family.</text>
</comment>
<keyword evidence="4" id="KW-0067">ATP-binding</keyword>
<evidence type="ECO:0000256" key="5">
    <source>
        <dbReference type="RuleBase" id="RU003835"/>
    </source>
</evidence>
<evidence type="ECO:0000256" key="3">
    <source>
        <dbReference type="ARBA" id="ARBA00022777"/>
    </source>
</evidence>
<sequence length="403" mass="46055">MILILNLGGESLKFSLYGSKHKLYVSGKIKMIKNLKFIDYKIKQKHTKLKINEPVDNYVAYLLSFLVKQNLISTVDDIKHYVLRIVFCDYVNSPVALLDDQLYENIKANITVSPIHNALSIALIDQIKTSVNNPSIICAFDSYFFNKIANKKLPLNQRLANKLKLYKRGFHGISYAYCLETFIRSTKIKKPNLVMVHLGSGCSVCLIKNGKVIDCSMSYSPLSGLLMKTRSGDLDPTVLLKISEHYQWDLKQTIDYLNKQSGLSSLVKDDINKLINLKTFTKNQKQTLDMYTNSIIKYILLYLNQLTKVDGIVFTGGVCEFNSQIIRLIVDQIKLIDLDLINTKFIASNQLNKISVDSSKFDLYLLKTNENLMILKYTNMMLEANKTKLKQTNQEDIEQLEGN</sequence>
<gene>
    <name evidence="6" type="ORF">JM47_02240</name>
</gene>
<dbReference type="Gene3D" id="3.30.420.40">
    <property type="match status" value="2"/>
</dbReference>
<dbReference type="PANTHER" id="PTHR21060">
    <property type="entry name" value="ACETATE KINASE"/>
    <property type="match status" value="1"/>
</dbReference>
<dbReference type="PATRIC" id="fig|42094.4.peg.439"/>
<dbReference type="AlphaFoldDB" id="A0A0C5S1Z9"/>
<dbReference type="GO" id="GO:0008776">
    <property type="term" value="F:acetate kinase activity"/>
    <property type="evidence" value="ECO:0007669"/>
    <property type="project" value="TreeGrafter"/>
</dbReference>
<keyword evidence="3 5" id="KW-0418">Kinase</keyword>
<dbReference type="KEGG" id="ude:JM47_02240"/>
<dbReference type="InterPro" id="IPR000890">
    <property type="entry name" value="Aliphatic_acid_kin_short-chain"/>
</dbReference>
<organism evidence="6 7">
    <name type="scientific">Ureaplasma diversum</name>
    <dbReference type="NCBI Taxonomy" id="42094"/>
    <lineage>
        <taxon>Bacteria</taxon>
        <taxon>Bacillati</taxon>
        <taxon>Mycoplasmatota</taxon>
        <taxon>Mycoplasmoidales</taxon>
        <taxon>Mycoplasmoidaceae</taxon>
        <taxon>Ureaplasma</taxon>
    </lineage>
</organism>
<protein>
    <recommendedName>
        <fullName evidence="8">Acetate kinase</fullName>
    </recommendedName>
</protein>